<dbReference type="AlphaFoldDB" id="A0AAV7R047"/>
<gene>
    <name evidence="1" type="ORF">NDU88_012249</name>
</gene>
<reference evidence="1" key="1">
    <citation type="journal article" date="2022" name="bioRxiv">
        <title>Sequencing and chromosome-scale assembly of the giantPleurodeles waltlgenome.</title>
        <authorList>
            <person name="Brown T."/>
            <person name="Elewa A."/>
            <person name="Iarovenko S."/>
            <person name="Subramanian E."/>
            <person name="Araus A.J."/>
            <person name="Petzold A."/>
            <person name="Susuki M."/>
            <person name="Suzuki K.-i.T."/>
            <person name="Hayashi T."/>
            <person name="Toyoda A."/>
            <person name="Oliveira C."/>
            <person name="Osipova E."/>
            <person name="Leigh N.D."/>
            <person name="Simon A."/>
            <person name="Yun M.H."/>
        </authorList>
    </citation>
    <scope>NUCLEOTIDE SEQUENCE</scope>
    <source>
        <strain evidence="1">20211129_DDA</strain>
        <tissue evidence="1">Liver</tissue>
    </source>
</reference>
<keyword evidence="2" id="KW-1185">Reference proteome</keyword>
<protein>
    <submittedName>
        <fullName evidence="1">Uncharacterized protein</fullName>
    </submittedName>
</protein>
<dbReference type="EMBL" id="JANPWB010000010">
    <property type="protein sequence ID" value="KAJ1145966.1"/>
    <property type="molecule type" value="Genomic_DNA"/>
</dbReference>
<sequence length="90" mass="9741">MPWPGPRKGWRRLFPVQSQLLAYTLGGGRLGAPGLEAAGGRLSDARSQESSFGELDTERISGSLLSVCKLKIGRQKLAEKKIETNSDKSV</sequence>
<name>A0AAV7R047_PLEWA</name>
<accession>A0AAV7R047</accession>
<proteinExistence type="predicted"/>
<evidence type="ECO:0000313" key="1">
    <source>
        <dbReference type="EMBL" id="KAJ1145966.1"/>
    </source>
</evidence>
<evidence type="ECO:0000313" key="2">
    <source>
        <dbReference type="Proteomes" id="UP001066276"/>
    </source>
</evidence>
<organism evidence="1 2">
    <name type="scientific">Pleurodeles waltl</name>
    <name type="common">Iberian ribbed newt</name>
    <dbReference type="NCBI Taxonomy" id="8319"/>
    <lineage>
        <taxon>Eukaryota</taxon>
        <taxon>Metazoa</taxon>
        <taxon>Chordata</taxon>
        <taxon>Craniata</taxon>
        <taxon>Vertebrata</taxon>
        <taxon>Euteleostomi</taxon>
        <taxon>Amphibia</taxon>
        <taxon>Batrachia</taxon>
        <taxon>Caudata</taxon>
        <taxon>Salamandroidea</taxon>
        <taxon>Salamandridae</taxon>
        <taxon>Pleurodelinae</taxon>
        <taxon>Pleurodeles</taxon>
    </lineage>
</organism>
<comment type="caution">
    <text evidence="1">The sequence shown here is derived from an EMBL/GenBank/DDBJ whole genome shotgun (WGS) entry which is preliminary data.</text>
</comment>
<dbReference type="Proteomes" id="UP001066276">
    <property type="component" value="Chromosome 6"/>
</dbReference>